<evidence type="ECO:0000256" key="2">
    <source>
        <dbReference type="ARBA" id="ARBA00022630"/>
    </source>
</evidence>
<evidence type="ECO:0000256" key="1">
    <source>
        <dbReference type="ARBA" id="ARBA00008366"/>
    </source>
</evidence>
<dbReference type="GO" id="GO:0016491">
    <property type="term" value="F:oxidoreductase activity"/>
    <property type="evidence" value="ECO:0007669"/>
    <property type="project" value="UniProtKB-UniRule"/>
</dbReference>
<evidence type="ECO:0000256" key="5">
    <source>
        <dbReference type="PIRNR" id="PIRNR005426"/>
    </source>
</evidence>
<name>F4GKB9_PARC1</name>
<sequence>MNPIIRQLKAHRTFRDFDPSFTVSDEQLQSILDATCQAPSSMNGQHYSIIVVDDSEKKQRLAELIPSNAKHIIASSVFLLFVADLRRMHRVCEHYGTEFVPVGKPEPLLISTIDTALAVENAVVAVESLGLGSVIVGSIRSVGDKIITMFNMPEYTLPLLGLSIGKPAVEMRVKPRLPKDTVVHRNAWKEFDYRFIEEYDGTMEKFAEARETKLWSIKFRDYYSQESSPVTRTVLEKQKI</sequence>
<organism evidence="7 8">
    <name type="scientific">Parasphaerochaeta coccoides (strain ATCC BAA-1237 / DSM 17374 / SPN1)</name>
    <name type="common">Sphaerochaeta coccoides</name>
    <dbReference type="NCBI Taxonomy" id="760011"/>
    <lineage>
        <taxon>Bacteria</taxon>
        <taxon>Pseudomonadati</taxon>
        <taxon>Spirochaetota</taxon>
        <taxon>Spirochaetia</taxon>
        <taxon>Spirochaetales</taxon>
        <taxon>Sphaerochaetaceae</taxon>
        <taxon>Parasphaerochaeta</taxon>
    </lineage>
</organism>
<dbReference type="EMBL" id="CP002659">
    <property type="protein sequence ID" value="AEC02315.1"/>
    <property type="molecule type" value="Genomic_DNA"/>
</dbReference>
<dbReference type="STRING" id="760011.Spico_1094"/>
<dbReference type="Pfam" id="PF00881">
    <property type="entry name" value="Nitroreductase"/>
    <property type="match status" value="1"/>
</dbReference>
<gene>
    <name evidence="7" type="ordered locus">Spico_1094</name>
</gene>
<proteinExistence type="inferred from homology"/>
<evidence type="ECO:0000256" key="3">
    <source>
        <dbReference type="ARBA" id="ARBA00022643"/>
    </source>
</evidence>
<keyword evidence="8" id="KW-1185">Reference proteome</keyword>
<protein>
    <submittedName>
        <fullName evidence="7">Nitroreductase</fullName>
    </submittedName>
</protein>
<keyword evidence="5" id="KW-0521">NADP</keyword>
<evidence type="ECO:0000256" key="4">
    <source>
        <dbReference type="ARBA" id="ARBA00023002"/>
    </source>
</evidence>
<evidence type="ECO:0000259" key="6">
    <source>
        <dbReference type="Pfam" id="PF00881"/>
    </source>
</evidence>
<evidence type="ECO:0000313" key="8">
    <source>
        <dbReference type="Proteomes" id="UP000007939"/>
    </source>
</evidence>
<dbReference type="KEGG" id="scc:Spico_1094"/>
<dbReference type="Gene3D" id="3.40.109.10">
    <property type="entry name" value="NADH Oxidase"/>
    <property type="match status" value="1"/>
</dbReference>
<reference evidence="7 8" key="2">
    <citation type="journal article" date="2012" name="Stand. Genomic Sci.">
        <title>Complete genome sequence of the termite hindgut bacterium Spirochaeta coccoides type strain (SPN1(T)), reclassification in the genus Sphaerochaeta as Sphaerochaeta coccoides comb. nov. and emendations of the family Spirochaetaceae and the genus Sphaerochaeta.</title>
        <authorList>
            <person name="Abt B."/>
            <person name="Han C."/>
            <person name="Scheuner C."/>
            <person name="Lu M."/>
            <person name="Lapidus A."/>
            <person name="Nolan M."/>
            <person name="Lucas S."/>
            <person name="Hammon N."/>
            <person name="Deshpande S."/>
            <person name="Cheng J.F."/>
            <person name="Tapia R."/>
            <person name="Goodwin L.A."/>
            <person name="Pitluck S."/>
            <person name="Liolios K."/>
            <person name="Pagani I."/>
            <person name="Ivanova N."/>
            <person name="Mavromatis K."/>
            <person name="Mikhailova N."/>
            <person name="Huntemann M."/>
            <person name="Pati A."/>
            <person name="Chen A."/>
            <person name="Palaniappan K."/>
            <person name="Land M."/>
            <person name="Hauser L."/>
            <person name="Brambilla E.M."/>
            <person name="Rohde M."/>
            <person name="Spring S."/>
            <person name="Gronow S."/>
            <person name="Goker M."/>
            <person name="Woyke T."/>
            <person name="Bristow J."/>
            <person name="Eisen J.A."/>
            <person name="Markowitz V."/>
            <person name="Hugenholtz P."/>
            <person name="Kyrpides N.C."/>
            <person name="Klenk H.P."/>
            <person name="Detter J.C."/>
        </authorList>
    </citation>
    <scope>NUCLEOTIDE SEQUENCE [LARGE SCALE GENOMIC DNA]</scope>
    <source>
        <strain evidence="8">ATCC BAA-1237 / DSM 17374 / SPN1</strain>
    </source>
</reference>
<dbReference type="HOGENOM" id="CLU_070764_0_3_12"/>
<comment type="similarity">
    <text evidence="1 5">Belongs to the flavin oxidoreductase frp family.</text>
</comment>
<dbReference type="PANTHER" id="PTHR43425">
    <property type="entry name" value="OXYGEN-INSENSITIVE NADPH NITROREDUCTASE"/>
    <property type="match status" value="1"/>
</dbReference>
<keyword evidence="4 5" id="KW-0560">Oxidoreductase</keyword>
<keyword evidence="3 5" id="KW-0288">FMN</keyword>
<accession>F4GKB9</accession>
<evidence type="ECO:0000313" key="7">
    <source>
        <dbReference type="EMBL" id="AEC02315.1"/>
    </source>
</evidence>
<dbReference type="OrthoDB" id="9775805at2"/>
<dbReference type="Proteomes" id="UP000007939">
    <property type="component" value="Chromosome"/>
</dbReference>
<dbReference type="InterPro" id="IPR000415">
    <property type="entry name" value="Nitroreductase-like"/>
</dbReference>
<keyword evidence="2 5" id="KW-0285">Flavoprotein</keyword>
<dbReference type="RefSeq" id="WP_013739710.1">
    <property type="nucleotide sequence ID" value="NC_015436.1"/>
</dbReference>
<dbReference type="PANTHER" id="PTHR43425:SF2">
    <property type="entry name" value="OXYGEN-INSENSITIVE NADPH NITROREDUCTASE"/>
    <property type="match status" value="1"/>
</dbReference>
<dbReference type="eggNOG" id="COG0778">
    <property type="taxonomic scope" value="Bacteria"/>
</dbReference>
<dbReference type="PIRSF" id="PIRSF005426">
    <property type="entry name" value="Frp"/>
    <property type="match status" value="1"/>
</dbReference>
<reference evidence="8" key="1">
    <citation type="submission" date="2011-04" db="EMBL/GenBank/DDBJ databases">
        <title>The complete genome of Spirochaeta coccoides DSM 17374.</title>
        <authorList>
            <person name="Lucas S."/>
            <person name="Copeland A."/>
            <person name="Lapidus A."/>
            <person name="Bruce D."/>
            <person name="Goodwin L."/>
            <person name="Pitluck S."/>
            <person name="Peters L."/>
            <person name="Kyrpides N."/>
            <person name="Mavromatis K."/>
            <person name="Pagani I."/>
            <person name="Ivanova N."/>
            <person name="Ovchinnikova G."/>
            <person name="Lu M."/>
            <person name="Detter J.C."/>
            <person name="Tapia R."/>
            <person name="Han C."/>
            <person name="Land M."/>
            <person name="Hauser L."/>
            <person name="Markowitz V."/>
            <person name="Cheng J.-F."/>
            <person name="Hugenholtz P."/>
            <person name="Woyke T."/>
            <person name="Wu D."/>
            <person name="Spring S."/>
            <person name="Schroeder M."/>
            <person name="Brambilla E."/>
            <person name="Klenk H.-P."/>
            <person name="Eisen J.A."/>
        </authorList>
    </citation>
    <scope>NUCLEOTIDE SEQUENCE [LARGE SCALE GENOMIC DNA]</scope>
    <source>
        <strain evidence="8">ATCC BAA-1237 / DSM 17374 / SPN1</strain>
    </source>
</reference>
<dbReference type="AlphaFoldDB" id="F4GKB9"/>
<dbReference type="InterPro" id="IPR029479">
    <property type="entry name" value="Nitroreductase"/>
</dbReference>
<feature type="domain" description="Nitroreductase" evidence="6">
    <location>
        <begin position="9"/>
        <end position="166"/>
    </location>
</feature>
<dbReference type="SUPFAM" id="SSF55469">
    <property type="entry name" value="FMN-dependent nitroreductase-like"/>
    <property type="match status" value="1"/>
</dbReference>
<dbReference type="InterPro" id="IPR016446">
    <property type="entry name" value="Flavin_OxRdtase_Frp"/>
</dbReference>